<accession>A0A517VMJ2</accession>
<dbReference type="OrthoDB" id="289126at2"/>
<reference evidence="3 4" key="1">
    <citation type="submission" date="2019-02" db="EMBL/GenBank/DDBJ databases">
        <title>Deep-cultivation of Planctomycetes and their phenomic and genomic characterization uncovers novel biology.</title>
        <authorList>
            <person name="Wiegand S."/>
            <person name="Jogler M."/>
            <person name="Boedeker C."/>
            <person name="Pinto D."/>
            <person name="Vollmers J."/>
            <person name="Rivas-Marin E."/>
            <person name="Kohn T."/>
            <person name="Peeters S.H."/>
            <person name="Heuer A."/>
            <person name="Rast P."/>
            <person name="Oberbeckmann S."/>
            <person name="Bunk B."/>
            <person name="Jeske O."/>
            <person name="Meyerdierks A."/>
            <person name="Storesund J.E."/>
            <person name="Kallscheuer N."/>
            <person name="Luecker S."/>
            <person name="Lage O.M."/>
            <person name="Pohl T."/>
            <person name="Merkel B.J."/>
            <person name="Hornburger P."/>
            <person name="Mueller R.-W."/>
            <person name="Bruemmer F."/>
            <person name="Labrenz M."/>
            <person name="Spormann A.M."/>
            <person name="Op den Camp H."/>
            <person name="Overmann J."/>
            <person name="Amann R."/>
            <person name="Jetten M.S.M."/>
            <person name="Mascher T."/>
            <person name="Medema M.H."/>
            <person name="Devos D.P."/>
            <person name="Kaster A.-K."/>
            <person name="Ovreas L."/>
            <person name="Rohde M."/>
            <person name="Galperin M.Y."/>
            <person name="Jogler C."/>
        </authorList>
    </citation>
    <scope>NUCLEOTIDE SEQUENCE [LARGE SCALE GENOMIC DNA]</scope>
    <source>
        <strain evidence="3 4">Pan161</strain>
    </source>
</reference>
<proteinExistence type="predicted"/>
<dbReference type="AlphaFoldDB" id="A0A517VMJ2"/>
<gene>
    <name evidence="3" type="ORF">Pan161_59310</name>
</gene>
<name>A0A517VMJ2_9PLAN</name>
<evidence type="ECO:0000259" key="2">
    <source>
        <dbReference type="Pfam" id="PF07587"/>
    </source>
</evidence>
<sequence length="844" mass="95139">MKCDPLKKVDLMFDCKPMKKRNLMSHRILILTFFVATVLMQNGARAAENSLQVAPQQIVLDGLLDFFQIQVPVEENGKIVGDLTHQSDFTSLTPALLEVNAEGLVRPLAFGKGKIQVAHAGQKSEINVEIKPRANGKNASFVRDVVPVLNKGGCSLGGCHASQFGKGGFKLSLFGYAPEQDYPEMARDDRQRRVSILQPENSLILQKASMAIAHGGGRRFAKDSYEYRIMETWISEAVTEIDDKEPKVVGMQLTPMSRRYQQGDIQQLRVIAEYSDGTKQDVTARAQYDSLIENIATVTPRGKVEIVGAGQTAVMVRYMGQAKISTVISPYKNEVDLAEFKPNNFIDEHVKQRFNELGLEPSPLCSDEVFIRRAFIDTIGTLPEPEKVKTFLASKAPDKRSQLIDELLGLTGEPARDVYVEPWSAYWGMKWGDLLRNNRNKVGDGGMWAFSNWIRQSLRENKPVNEFVNEIITAQGSIYENGPANYFKIASKPEDLAEATSQIFLGVRLQCAKCHHHPFEVYSQKDYYSLAAFFTRVGNKGSVDFGALGADTVVKVKSSGSIRHPRTRKTMEPTPLMGEPIDSTSYRDFRRPLARWITSPENRLFSKNMVNRFWSYYMGTGFIEPIDDMRETNPASNPELLNALADHFVDSGYNLRELMRVIMNSRAYQLSSEPLPQNVANTRFYTHYNVKRLPAEVMLDALDDLTGAQERFRGVPQGTRAIELPDPNYSSYFLDTLGRPKRVITCECERASQPNLAQVLQVANGQLINTKLATKNGRIESLLKAKAPDHEVFTEMYLAAFSRYPTKQELAHCDQIVKTSKDKREGYQDVMWAISNSREFLFNH</sequence>
<feature type="domain" description="DUF1549" evidence="1">
    <location>
        <begin position="346"/>
        <end position="537"/>
    </location>
</feature>
<dbReference type="InterPro" id="IPR011444">
    <property type="entry name" value="DUF1549"/>
</dbReference>
<dbReference type="Pfam" id="PF07587">
    <property type="entry name" value="PSD1"/>
    <property type="match status" value="1"/>
</dbReference>
<keyword evidence="4" id="KW-1185">Reference proteome</keyword>
<organism evidence="3 4">
    <name type="scientific">Gimesia algae</name>
    <dbReference type="NCBI Taxonomy" id="2527971"/>
    <lineage>
        <taxon>Bacteria</taxon>
        <taxon>Pseudomonadati</taxon>
        <taxon>Planctomycetota</taxon>
        <taxon>Planctomycetia</taxon>
        <taxon>Planctomycetales</taxon>
        <taxon>Planctomycetaceae</taxon>
        <taxon>Gimesia</taxon>
    </lineage>
</organism>
<dbReference type="Gene3D" id="2.60.40.1080">
    <property type="match status" value="1"/>
</dbReference>
<dbReference type="InterPro" id="IPR022655">
    <property type="entry name" value="DUF1553"/>
</dbReference>
<protein>
    <submittedName>
        <fullName evidence="3">Bacterial Ig-like domain (Group 2)</fullName>
    </submittedName>
</protein>
<dbReference type="Pfam" id="PF07583">
    <property type="entry name" value="PSCyt2"/>
    <property type="match status" value="1"/>
</dbReference>
<feature type="domain" description="DUF1553" evidence="2">
    <location>
        <begin position="590"/>
        <end position="816"/>
    </location>
</feature>
<dbReference type="KEGG" id="gax:Pan161_59310"/>
<dbReference type="EMBL" id="CP036343">
    <property type="protein sequence ID" value="QDT94237.1"/>
    <property type="molecule type" value="Genomic_DNA"/>
</dbReference>
<evidence type="ECO:0000313" key="4">
    <source>
        <dbReference type="Proteomes" id="UP000316855"/>
    </source>
</evidence>
<dbReference type="PANTHER" id="PTHR35889:SF3">
    <property type="entry name" value="F-BOX DOMAIN-CONTAINING PROTEIN"/>
    <property type="match status" value="1"/>
</dbReference>
<dbReference type="PANTHER" id="PTHR35889">
    <property type="entry name" value="CYCLOINULO-OLIGOSACCHARIDE FRUCTANOTRANSFERASE-RELATED"/>
    <property type="match status" value="1"/>
</dbReference>
<evidence type="ECO:0000313" key="3">
    <source>
        <dbReference type="EMBL" id="QDT94237.1"/>
    </source>
</evidence>
<dbReference type="Proteomes" id="UP000316855">
    <property type="component" value="Chromosome"/>
</dbReference>
<evidence type="ECO:0000259" key="1">
    <source>
        <dbReference type="Pfam" id="PF07583"/>
    </source>
</evidence>